<name>A0ABT6FFU6_9BACT</name>
<keyword evidence="2" id="KW-0732">Signal</keyword>
<comment type="caution">
    <text evidence="4">The sequence shown here is derived from an EMBL/GenBank/DDBJ whole genome shotgun (WGS) entry which is preliminary data.</text>
</comment>
<evidence type="ECO:0000256" key="1">
    <source>
        <dbReference type="SAM" id="Phobius"/>
    </source>
</evidence>
<keyword evidence="1" id="KW-0812">Transmembrane</keyword>
<dbReference type="InterPro" id="IPR027558">
    <property type="entry name" value="Pre_pil_HX9DG_C"/>
</dbReference>
<feature type="transmembrane region" description="Helical" evidence="1">
    <location>
        <begin position="279"/>
        <end position="300"/>
    </location>
</feature>
<keyword evidence="1" id="KW-1133">Transmembrane helix</keyword>
<proteinExistence type="predicted"/>
<dbReference type="InterPro" id="IPR011453">
    <property type="entry name" value="DUF1559"/>
</dbReference>
<dbReference type="Pfam" id="PF07963">
    <property type="entry name" value="N_methyl"/>
    <property type="match status" value="1"/>
</dbReference>
<feature type="signal peptide" evidence="2">
    <location>
        <begin position="1"/>
        <end position="23"/>
    </location>
</feature>
<dbReference type="RefSeq" id="WP_277862753.1">
    <property type="nucleotide sequence ID" value="NZ_JARRAG010000002.1"/>
</dbReference>
<evidence type="ECO:0000313" key="4">
    <source>
        <dbReference type="EMBL" id="MDG3006456.1"/>
    </source>
</evidence>
<gene>
    <name evidence="4" type="ORF">PZE19_22015</name>
</gene>
<sequence length="597" mass="63260">MALKIGAMVIVFGIASFCGDAQAAADEIDVIFTDGGYDRWLFSAKTGQSGGRWKVAADGLHAVIPRGSEKRTPMWFVAEANLEGDFEVVASYDARIRPKPRAKPGTPDYAVSNGVELGLRVGETWVSIFDAVRPGGEEVGYFIRPPDGKNGYGQVPGTRPAGRLAARRVGSTLILLHGPPTGDLVELGRFEVGAAPAEEVALVPKPLNTTDALEIVYPRLVLKADRIVRLRRPPADWTAWIAAGLGLVLATIVGCLGLRRWRSRREEEPRLAPRRAFTLIELLVVIAVIGLLVALLLPAVQAAREAARRMQCANNLKQVGTALAAYQSTHTVYPFGLGGGAPPGSKGRWSAHSQLLPFVEQPSLFASLNFSGVPWVEDPIPLSRMNQSALQVIVSTFLCPSDSASGPADAYVLGPNSYRACAGTQPTNLPSDSPDGTGRNDGAFWYQSALRPSAVRDGLTNTAMFSERCIHRAGLVDPKADYLLTADSLASCTSADPATSPVLDVPLQRPGGRWGDGNILYTRYTSLLPPGGVSCVLGGSSDYESPIVTTASSRHPAGVNLLVGDGSVRFVKAAVAGAVWQALGTIAGGETISQDAY</sequence>
<evidence type="ECO:0000313" key="5">
    <source>
        <dbReference type="Proteomes" id="UP001216907"/>
    </source>
</evidence>
<keyword evidence="1" id="KW-0472">Membrane</keyword>
<dbReference type="Pfam" id="PF07596">
    <property type="entry name" value="SBP_bac_10"/>
    <property type="match status" value="1"/>
</dbReference>
<dbReference type="InterPro" id="IPR045584">
    <property type="entry name" value="Pilin-like"/>
</dbReference>
<evidence type="ECO:0000256" key="2">
    <source>
        <dbReference type="SAM" id="SignalP"/>
    </source>
</evidence>
<dbReference type="EMBL" id="JARRAG010000002">
    <property type="protein sequence ID" value="MDG3006456.1"/>
    <property type="molecule type" value="Genomic_DNA"/>
</dbReference>
<dbReference type="NCBIfam" id="TIGR02532">
    <property type="entry name" value="IV_pilin_GFxxxE"/>
    <property type="match status" value="1"/>
</dbReference>
<protein>
    <submittedName>
        <fullName evidence="4">DUF1559 domain-containing protein</fullName>
    </submittedName>
</protein>
<feature type="chain" id="PRO_5045293007" evidence="2">
    <location>
        <begin position="24"/>
        <end position="597"/>
    </location>
</feature>
<feature type="domain" description="DUF1559" evidence="3">
    <location>
        <begin position="301"/>
        <end position="573"/>
    </location>
</feature>
<dbReference type="Proteomes" id="UP001216907">
    <property type="component" value="Unassembled WGS sequence"/>
</dbReference>
<evidence type="ECO:0000259" key="3">
    <source>
        <dbReference type="Pfam" id="PF07596"/>
    </source>
</evidence>
<feature type="transmembrane region" description="Helical" evidence="1">
    <location>
        <begin position="237"/>
        <end position="258"/>
    </location>
</feature>
<accession>A0ABT6FFU6</accession>
<reference evidence="4 5" key="1">
    <citation type="submission" date="2023-03" db="EMBL/GenBank/DDBJ databases">
        <title>Paludisphaera mucosa sp. nov. a novel planctomycete from northern fen.</title>
        <authorList>
            <person name="Ivanova A."/>
        </authorList>
    </citation>
    <scope>NUCLEOTIDE SEQUENCE [LARGE SCALE GENOMIC DNA]</scope>
    <source>
        <strain evidence="4 5">Pla2</strain>
    </source>
</reference>
<dbReference type="SUPFAM" id="SSF54523">
    <property type="entry name" value="Pili subunits"/>
    <property type="match status" value="1"/>
</dbReference>
<dbReference type="PANTHER" id="PTHR30093">
    <property type="entry name" value="GENERAL SECRETION PATHWAY PROTEIN G"/>
    <property type="match status" value="1"/>
</dbReference>
<keyword evidence="5" id="KW-1185">Reference proteome</keyword>
<dbReference type="InterPro" id="IPR012902">
    <property type="entry name" value="N_methyl_site"/>
</dbReference>
<dbReference type="Gene3D" id="3.30.700.10">
    <property type="entry name" value="Glycoprotein, Type 4 Pilin"/>
    <property type="match status" value="1"/>
</dbReference>
<dbReference type="NCBIfam" id="TIGR04294">
    <property type="entry name" value="pre_pil_HX9DG"/>
    <property type="match status" value="1"/>
</dbReference>
<dbReference type="PANTHER" id="PTHR30093:SF2">
    <property type="entry name" value="TYPE II SECRETION SYSTEM PROTEIN H"/>
    <property type="match status" value="1"/>
</dbReference>
<organism evidence="4 5">
    <name type="scientific">Paludisphaera mucosa</name>
    <dbReference type="NCBI Taxonomy" id="3030827"/>
    <lineage>
        <taxon>Bacteria</taxon>
        <taxon>Pseudomonadati</taxon>
        <taxon>Planctomycetota</taxon>
        <taxon>Planctomycetia</taxon>
        <taxon>Isosphaerales</taxon>
        <taxon>Isosphaeraceae</taxon>
        <taxon>Paludisphaera</taxon>
    </lineage>
</organism>